<gene>
    <name evidence="8" type="ORF">DYH56_01210</name>
</gene>
<dbReference type="Gene3D" id="1.10.3210.10">
    <property type="entry name" value="Hypothetical protein af1432"/>
    <property type="match status" value="1"/>
</dbReference>
<evidence type="ECO:0000313" key="8">
    <source>
        <dbReference type="EMBL" id="REI43303.1"/>
    </source>
</evidence>
<dbReference type="SUPFAM" id="SSF109604">
    <property type="entry name" value="HD-domain/PDEase-like"/>
    <property type="match status" value="1"/>
</dbReference>
<dbReference type="CDD" id="cd00077">
    <property type="entry name" value="HDc"/>
    <property type="match status" value="1"/>
</dbReference>
<dbReference type="InterPro" id="IPR006674">
    <property type="entry name" value="HD_domain"/>
</dbReference>
<dbReference type="EC" id="3.6.1.41" evidence="1"/>
<accession>A0ABX9KMG0</accession>
<dbReference type="InterPro" id="IPR051094">
    <property type="entry name" value="Diverse_Catalytic_Enzymes"/>
</dbReference>
<keyword evidence="9" id="KW-1185">Reference proteome</keyword>
<reference evidence="8 9" key="1">
    <citation type="submission" date="2018-08" db="EMBL/GenBank/DDBJ databases">
        <title>Draft genome sequence of Psychrilyobacter sp. strain SD5 isolated from Black Sea water.</title>
        <authorList>
            <person name="Yadav S."/>
            <person name="Villanueva L."/>
            <person name="Damste J.S.S."/>
        </authorList>
    </citation>
    <scope>NUCLEOTIDE SEQUENCE [LARGE SCALE GENOMIC DNA]</scope>
    <source>
        <strain evidence="8 9">SD5</strain>
    </source>
</reference>
<proteinExistence type="predicted"/>
<keyword evidence="2" id="KW-0479">Metal-binding</keyword>
<protein>
    <recommendedName>
        <fullName evidence="1">bis(5'-nucleosyl)-tetraphosphatase (symmetrical)</fullName>
        <ecNumber evidence="1">3.6.1.41</ecNumber>
    </recommendedName>
</protein>
<name>A0ABX9KMG0_9FUSO</name>
<evidence type="ECO:0000256" key="5">
    <source>
        <dbReference type="ARBA" id="ARBA00023004"/>
    </source>
</evidence>
<dbReference type="Proteomes" id="UP000263486">
    <property type="component" value="Unassembled WGS sequence"/>
</dbReference>
<keyword evidence="5" id="KW-0408">Iron</keyword>
<comment type="catalytic activity">
    <reaction evidence="6">
        <text>P(1),P(4)-bis(5'-adenosyl) tetraphosphate + H2O = 2 ADP + 2 H(+)</text>
        <dbReference type="Rhea" id="RHEA:24252"/>
        <dbReference type="ChEBI" id="CHEBI:15377"/>
        <dbReference type="ChEBI" id="CHEBI:15378"/>
        <dbReference type="ChEBI" id="CHEBI:58141"/>
        <dbReference type="ChEBI" id="CHEBI:456216"/>
        <dbReference type="EC" id="3.6.1.41"/>
    </reaction>
</comment>
<evidence type="ECO:0000256" key="2">
    <source>
        <dbReference type="ARBA" id="ARBA00022723"/>
    </source>
</evidence>
<dbReference type="RefSeq" id="WP_114641022.1">
    <property type="nucleotide sequence ID" value="NZ_JAACIO010000001.1"/>
</dbReference>
<comment type="caution">
    <text evidence="8">The sequence shown here is derived from an EMBL/GenBank/DDBJ whole genome shotgun (WGS) entry which is preliminary data.</text>
</comment>
<keyword evidence="4" id="KW-0378">Hydrolase</keyword>
<dbReference type="PROSITE" id="PS51831">
    <property type="entry name" value="HD"/>
    <property type="match status" value="1"/>
</dbReference>
<evidence type="ECO:0000256" key="1">
    <source>
        <dbReference type="ARBA" id="ARBA00012506"/>
    </source>
</evidence>
<dbReference type="PANTHER" id="PTHR35795">
    <property type="entry name" value="SLR1885 PROTEIN"/>
    <property type="match status" value="1"/>
</dbReference>
<evidence type="ECO:0000259" key="7">
    <source>
        <dbReference type="PROSITE" id="PS51831"/>
    </source>
</evidence>
<organism evidence="8 9">
    <name type="scientific">Psychrilyobacter piezotolerans</name>
    <dbReference type="NCBI Taxonomy" id="2293438"/>
    <lineage>
        <taxon>Bacteria</taxon>
        <taxon>Fusobacteriati</taxon>
        <taxon>Fusobacteriota</taxon>
        <taxon>Fusobacteriia</taxon>
        <taxon>Fusobacteriales</taxon>
        <taxon>Fusobacteriaceae</taxon>
        <taxon>Psychrilyobacter</taxon>
    </lineage>
</organism>
<sequence length="186" mass="21183">MLNQLYDHIEKSLPPKRYQHTLGVIEVAVALAKQYDINEHSAEIAALLHDVSKCMNLEELHFYVECDETLKYYGDMGELLHGFAGSVYAKKELGIHDEDILSAIKYHTIGRRGMTTLEKIIYIADAVEPNRNYPNVDLIREKAKTCINDAILLEVDRKLKHLLEIDAPIHPNTVDMRNCILGELGK</sequence>
<dbReference type="Pfam" id="PF01966">
    <property type="entry name" value="HD"/>
    <property type="match status" value="1"/>
</dbReference>
<feature type="domain" description="HD" evidence="7">
    <location>
        <begin position="17"/>
        <end position="130"/>
    </location>
</feature>
<dbReference type="InterPro" id="IPR005249">
    <property type="entry name" value="YqeK"/>
</dbReference>
<keyword evidence="3" id="KW-0547">Nucleotide-binding</keyword>
<evidence type="ECO:0000313" key="9">
    <source>
        <dbReference type="Proteomes" id="UP000263486"/>
    </source>
</evidence>
<evidence type="ECO:0000256" key="6">
    <source>
        <dbReference type="ARBA" id="ARBA00049417"/>
    </source>
</evidence>
<evidence type="ECO:0000256" key="3">
    <source>
        <dbReference type="ARBA" id="ARBA00022741"/>
    </source>
</evidence>
<dbReference type="EMBL" id="QUAJ01000001">
    <property type="protein sequence ID" value="REI43303.1"/>
    <property type="molecule type" value="Genomic_DNA"/>
</dbReference>
<dbReference type="SMART" id="SM00471">
    <property type="entry name" value="HDc"/>
    <property type="match status" value="1"/>
</dbReference>
<dbReference type="NCBIfam" id="TIGR00488">
    <property type="entry name" value="bis(5'-nucleosyl)-tetraphosphatase (symmetrical) YqeK"/>
    <property type="match status" value="1"/>
</dbReference>
<dbReference type="PANTHER" id="PTHR35795:SF1">
    <property type="entry name" value="BIS(5'-NUCLEOSYL)-TETRAPHOSPHATASE, SYMMETRICAL"/>
    <property type="match status" value="1"/>
</dbReference>
<dbReference type="InterPro" id="IPR003607">
    <property type="entry name" value="HD/PDEase_dom"/>
</dbReference>
<evidence type="ECO:0000256" key="4">
    <source>
        <dbReference type="ARBA" id="ARBA00022801"/>
    </source>
</evidence>